<evidence type="ECO:0000313" key="1">
    <source>
        <dbReference type="EMBL" id="KAJ0179468.1"/>
    </source>
</evidence>
<comment type="caution">
    <text evidence="1">The sequence shown here is derived from an EMBL/GenBank/DDBJ whole genome shotgun (WGS) entry which is preliminary data.</text>
</comment>
<keyword evidence="2" id="KW-1185">Reference proteome</keyword>
<sequence length="218" mass="23749">MEQKSFTIVILVLACSWQASAAYNCTSAGRYADPDDTTCQIYYLCVYDSSTDTFLSYEYECPTTSVFNPNSAKCTDSSNYTCNVTSSNSTSSNSSVCTSDGYVADPDSTNCTSYIECVEVNGTYIETTYTCPNSTYFDPNTTLCESDYNCTTDDSDSDTFTCTSAGRFANSDDSTCKTYYLCTELSNGTYVAYNYTCPSTSVFNPSSQVCTTSYTCGS</sequence>
<dbReference type="Proteomes" id="UP000824533">
    <property type="component" value="Linkage Group LG08"/>
</dbReference>
<name>A0ACC1D6D1_9NEOP</name>
<organism evidence="1 2">
    <name type="scientific">Dendrolimus kikuchii</name>
    <dbReference type="NCBI Taxonomy" id="765133"/>
    <lineage>
        <taxon>Eukaryota</taxon>
        <taxon>Metazoa</taxon>
        <taxon>Ecdysozoa</taxon>
        <taxon>Arthropoda</taxon>
        <taxon>Hexapoda</taxon>
        <taxon>Insecta</taxon>
        <taxon>Pterygota</taxon>
        <taxon>Neoptera</taxon>
        <taxon>Endopterygota</taxon>
        <taxon>Lepidoptera</taxon>
        <taxon>Glossata</taxon>
        <taxon>Ditrysia</taxon>
        <taxon>Bombycoidea</taxon>
        <taxon>Lasiocampidae</taxon>
        <taxon>Dendrolimus</taxon>
    </lineage>
</organism>
<evidence type="ECO:0000313" key="2">
    <source>
        <dbReference type="Proteomes" id="UP000824533"/>
    </source>
</evidence>
<reference evidence="1 2" key="1">
    <citation type="journal article" date="2021" name="Front. Genet.">
        <title>Chromosome-Level Genome Assembly Reveals Significant Gene Expansion in the Toll and IMD Signaling Pathways of Dendrolimus kikuchii.</title>
        <authorList>
            <person name="Zhou J."/>
            <person name="Wu P."/>
            <person name="Xiong Z."/>
            <person name="Liu N."/>
            <person name="Zhao N."/>
            <person name="Ji M."/>
            <person name="Qiu Y."/>
            <person name="Yang B."/>
        </authorList>
    </citation>
    <scope>NUCLEOTIDE SEQUENCE [LARGE SCALE GENOMIC DNA]</scope>
    <source>
        <strain evidence="1">Ann1</strain>
    </source>
</reference>
<accession>A0ACC1D6D1</accession>
<gene>
    <name evidence="1" type="ORF">K1T71_005180</name>
</gene>
<dbReference type="EMBL" id="CM034394">
    <property type="protein sequence ID" value="KAJ0179468.1"/>
    <property type="molecule type" value="Genomic_DNA"/>
</dbReference>
<protein>
    <submittedName>
        <fullName evidence="1">Uncharacterized protein</fullName>
    </submittedName>
</protein>
<proteinExistence type="predicted"/>